<dbReference type="AlphaFoldDB" id="A0A4Z0Q1W3"/>
<comment type="caution">
    <text evidence="2">The sequence shown here is derived from an EMBL/GenBank/DDBJ whole genome shotgun (WGS) entry which is preliminary data.</text>
</comment>
<proteinExistence type="predicted"/>
<accession>A0A4Z0Q1W3</accession>
<gene>
    <name evidence="2" type="ORF">E5K00_01835</name>
</gene>
<sequence>MPNVHSRFCLLASLLVSACNSQPPGAAATKAGPDAPYPYLRGTWVEQTKTGFTLLEIQDTAHVRYHFYGQQSPGKDAEYYYAASQATMGYHDHNSTSIWVLTDHVRLDYKIDGDQLREYDKMGEQAVLRRVYTGPQQDYREFDGSQLRGVITDVQNPLVVEGATRKRDTTERLVLNDRDRQYTFTTVPNATGRRITELAAVGDSVIKPKFSDTLVLRRQHTGQRLKFTFRKF</sequence>
<protein>
    <recommendedName>
        <fullName evidence="4">Lipocalin-like domain-containing protein</fullName>
    </recommendedName>
</protein>
<dbReference type="Proteomes" id="UP000297549">
    <property type="component" value="Unassembled WGS sequence"/>
</dbReference>
<evidence type="ECO:0000313" key="3">
    <source>
        <dbReference type="Proteomes" id="UP000297549"/>
    </source>
</evidence>
<keyword evidence="1" id="KW-0732">Signal</keyword>
<evidence type="ECO:0000256" key="1">
    <source>
        <dbReference type="SAM" id="SignalP"/>
    </source>
</evidence>
<keyword evidence="3" id="KW-1185">Reference proteome</keyword>
<dbReference type="OrthoDB" id="886254at2"/>
<organism evidence="2 3">
    <name type="scientific">Hymenobacter aquaticus</name>
    <dbReference type="NCBI Taxonomy" id="1867101"/>
    <lineage>
        <taxon>Bacteria</taxon>
        <taxon>Pseudomonadati</taxon>
        <taxon>Bacteroidota</taxon>
        <taxon>Cytophagia</taxon>
        <taxon>Cytophagales</taxon>
        <taxon>Hymenobacteraceae</taxon>
        <taxon>Hymenobacter</taxon>
    </lineage>
</organism>
<evidence type="ECO:0000313" key="2">
    <source>
        <dbReference type="EMBL" id="TGE23980.1"/>
    </source>
</evidence>
<feature type="signal peptide" evidence="1">
    <location>
        <begin position="1"/>
        <end position="18"/>
    </location>
</feature>
<dbReference type="EMBL" id="SRLC01000001">
    <property type="protein sequence ID" value="TGE23980.1"/>
    <property type="molecule type" value="Genomic_DNA"/>
</dbReference>
<reference evidence="2 3" key="1">
    <citation type="submission" date="2019-04" db="EMBL/GenBank/DDBJ databases">
        <authorList>
            <person name="Feng G."/>
            <person name="Zhang J."/>
            <person name="Zhu H."/>
        </authorList>
    </citation>
    <scope>NUCLEOTIDE SEQUENCE [LARGE SCALE GENOMIC DNA]</scope>
    <source>
        <strain evidence="2 3">JCM 31653</strain>
    </source>
</reference>
<dbReference type="RefSeq" id="WP_135461095.1">
    <property type="nucleotide sequence ID" value="NZ_SRLC01000001.1"/>
</dbReference>
<feature type="chain" id="PRO_5021408336" description="Lipocalin-like domain-containing protein" evidence="1">
    <location>
        <begin position="19"/>
        <end position="232"/>
    </location>
</feature>
<dbReference type="PROSITE" id="PS51257">
    <property type="entry name" value="PROKAR_LIPOPROTEIN"/>
    <property type="match status" value="1"/>
</dbReference>
<evidence type="ECO:0008006" key="4">
    <source>
        <dbReference type="Google" id="ProtNLM"/>
    </source>
</evidence>
<name>A0A4Z0Q1W3_9BACT</name>